<evidence type="ECO:0000256" key="4">
    <source>
        <dbReference type="ARBA" id="ARBA00023242"/>
    </source>
</evidence>
<dbReference type="PANTHER" id="PTHR21712:SF29">
    <property type="entry name" value="PRE-RRNA-PROCESSING PROTEIN FHL1"/>
    <property type="match status" value="1"/>
</dbReference>
<dbReference type="InterPro" id="IPR002857">
    <property type="entry name" value="Znf_CXXC"/>
</dbReference>
<evidence type="ECO:0000313" key="11">
    <source>
        <dbReference type="Proteomes" id="UP001162031"/>
    </source>
</evidence>
<feature type="region of interest" description="Disordered" evidence="6">
    <location>
        <begin position="793"/>
        <end position="816"/>
    </location>
</feature>
<feature type="domain" description="CXXC-type" evidence="9">
    <location>
        <begin position="848"/>
        <end position="895"/>
    </location>
</feature>
<name>A0AAV0T4B2_HYABA</name>
<feature type="domain" description="C2H2-type" evidence="8">
    <location>
        <begin position="974"/>
        <end position="1002"/>
    </location>
</feature>
<dbReference type="InterPro" id="IPR008984">
    <property type="entry name" value="SMAD_FHA_dom_sf"/>
</dbReference>
<evidence type="ECO:0000313" key="10">
    <source>
        <dbReference type="EMBL" id="CAI5712784.1"/>
    </source>
</evidence>
<dbReference type="EMBL" id="CANTFL010000086">
    <property type="protein sequence ID" value="CAI5712784.1"/>
    <property type="molecule type" value="Genomic_DNA"/>
</dbReference>
<dbReference type="GO" id="GO:0043565">
    <property type="term" value="F:sequence-specific DNA binding"/>
    <property type="evidence" value="ECO:0007669"/>
    <property type="project" value="TreeGrafter"/>
</dbReference>
<feature type="domain" description="FHA" evidence="7">
    <location>
        <begin position="1065"/>
        <end position="1138"/>
    </location>
</feature>
<keyword evidence="3" id="KW-0862">Zinc</keyword>
<dbReference type="AlphaFoldDB" id="A0AAV0T4B2"/>
<keyword evidence="11" id="KW-1185">Reference proteome</keyword>
<dbReference type="InterPro" id="IPR038718">
    <property type="entry name" value="SNF2-like_sf"/>
</dbReference>
<evidence type="ECO:0000256" key="2">
    <source>
        <dbReference type="ARBA" id="ARBA00022771"/>
    </source>
</evidence>
<accession>A0AAV0T4B2</accession>
<evidence type="ECO:0008006" key="12">
    <source>
        <dbReference type="Google" id="ProtNLM"/>
    </source>
</evidence>
<dbReference type="GO" id="GO:0060962">
    <property type="term" value="P:regulation of ribosomal protein gene transcription by RNA polymerase II"/>
    <property type="evidence" value="ECO:0007669"/>
    <property type="project" value="InterPro"/>
</dbReference>
<feature type="domain" description="CXXC-type" evidence="9">
    <location>
        <begin position="699"/>
        <end position="746"/>
    </location>
</feature>
<feature type="region of interest" description="Disordered" evidence="6">
    <location>
        <begin position="177"/>
        <end position="249"/>
    </location>
</feature>
<dbReference type="Proteomes" id="UP001162031">
    <property type="component" value="Unassembled WGS sequence"/>
</dbReference>
<dbReference type="PROSITE" id="PS00028">
    <property type="entry name" value="ZINC_FINGER_C2H2_1"/>
    <property type="match status" value="1"/>
</dbReference>
<keyword evidence="4" id="KW-0539">Nucleus</keyword>
<comment type="caution">
    <text evidence="10">The sequence shown here is derived from an EMBL/GenBank/DDBJ whole genome shotgun (WGS) entry which is preliminary data.</text>
</comment>
<dbReference type="Pfam" id="PF02008">
    <property type="entry name" value="zf-CXXC"/>
    <property type="match status" value="2"/>
</dbReference>
<proteinExistence type="predicted"/>
<dbReference type="CDD" id="cd22701">
    <property type="entry name" value="FHA_FKH1-like"/>
    <property type="match status" value="1"/>
</dbReference>
<dbReference type="PROSITE" id="PS50157">
    <property type="entry name" value="ZINC_FINGER_C2H2_2"/>
    <property type="match status" value="1"/>
</dbReference>
<keyword evidence="1" id="KW-0479">Metal-binding</keyword>
<dbReference type="Gene3D" id="3.40.50.10810">
    <property type="entry name" value="Tandem AAA-ATPase domain"/>
    <property type="match status" value="1"/>
</dbReference>
<evidence type="ECO:0000259" key="7">
    <source>
        <dbReference type="PROSITE" id="PS50006"/>
    </source>
</evidence>
<evidence type="ECO:0000259" key="9">
    <source>
        <dbReference type="PROSITE" id="PS51058"/>
    </source>
</evidence>
<protein>
    <recommendedName>
        <fullName evidence="12">CXXC-type domain-containing protein</fullName>
    </recommendedName>
</protein>
<evidence type="ECO:0000256" key="5">
    <source>
        <dbReference type="PROSITE-ProRule" id="PRU00042"/>
    </source>
</evidence>
<keyword evidence="2 5" id="KW-0863">Zinc-finger</keyword>
<dbReference type="PROSITE" id="PS51058">
    <property type="entry name" value="ZF_CXXC"/>
    <property type="match status" value="2"/>
</dbReference>
<organism evidence="10 11">
    <name type="scientific">Hyaloperonospora brassicae</name>
    <name type="common">Brassica downy mildew</name>
    <name type="synonym">Peronospora brassicae</name>
    <dbReference type="NCBI Taxonomy" id="162125"/>
    <lineage>
        <taxon>Eukaryota</taxon>
        <taxon>Sar</taxon>
        <taxon>Stramenopiles</taxon>
        <taxon>Oomycota</taxon>
        <taxon>Peronosporomycetes</taxon>
        <taxon>Peronosporales</taxon>
        <taxon>Peronosporaceae</taxon>
        <taxon>Hyaloperonospora</taxon>
    </lineage>
</organism>
<feature type="compositionally biased region" description="Polar residues" evidence="6">
    <location>
        <begin position="193"/>
        <end position="219"/>
    </location>
</feature>
<dbReference type="InterPro" id="IPR013087">
    <property type="entry name" value="Znf_C2H2_type"/>
</dbReference>
<reference evidence="10" key="1">
    <citation type="submission" date="2022-12" db="EMBL/GenBank/DDBJ databases">
        <authorList>
            <person name="Webb A."/>
        </authorList>
    </citation>
    <scope>NUCLEOTIDE SEQUENCE</scope>
    <source>
        <strain evidence="10">Hp1</strain>
    </source>
</reference>
<dbReference type="GO" id="GO:0008270">
    <property type="term" value="F:zinc ion binding"/>
    <property type="evidence" value="ECO:0007669"/>
    <property type="project" value="UniProtKB-KW"/>
</dbReference>
<dbReference type="PANTHER" id="PTHR21712">
    <property type="entry name" value="PRE-RRNA-PROCESSING PROTEIN FHL1"/>
    <property type="match status" value="1"/>
</dbReference>
<evidence type="ECO:0000256" key="6">
    <source>
        <dbReference type="SAM" id="MobiDB-lite"/>
    </source>
</evidence>
<evidence type="ECO:0000256" key="3">
    <source>
        <dbReference type="ARBA" id="ARBA00022833"/>
    </source>
</evidence>
<sequence>MASGGSTTAPIEETYSDAELQIVRVKLDIIRARMGAALELIPAGREYDTPPDARDDAVQPNALEKSIDETFVGPLVTQLTSVNENEALAQHKDTMGSGDSKQKMDVLSRNGRSLMKSGHNDGHAAQAETMKNMGVSSTEQRVVTRDQQKAADMHLKGRLVVKNEGDTASQHVASSTAMTMGSDSKGEGPICSGGNQVSTSAQVTTGATPLQSPVSARNRTSSEDGFVSTPEARKESRDKAMKPEPVEETRIERADHLSLNHFLISELEVYCSRLLRRKCPKKESSNVSDLARVTGMQLYLDHQRGLMDFDDEWKRSHASCCRGHAGTTPVKELVVAPANIYTNPFQHDAANVVDANGWAMLLSQVRASSTKSTPAGTSYTRDVGVREGMEDLSAAYMRGSNGIIVGSDDRQKERLQISAFMAQIPSSQSTSALYVVVAAGSDLARWEAALSSEQLVQLYPYWGSKQDRQNLLQLLSNGYFSSRNLWAHVLLTSYEAFMEDISIVTSLHCQLSVIDIPRHATDQIASIWPQLLSLRCRQRMLLCHPGFAVDARKLLQFLVPELFGSRRRLLAWNCAAFRADQVGVLCGVVKALTVISNEDARTTFMLKVAARTAQSCEREAAALNMLNKQGIVRATQRSIMVPVKRVLSKKSRSRASGHIPAEGKVDPLRVAFNPVDSQLAVNAASAHQKTRSGGDVTPGSRQRIGRCGTCAGCLAEDCMKCGHCQDMKKYGGPGLRKQSCKHRKCLNPKIWGLASRKRKRKPKRTAGTNSAVKESSEVDDDFSVAYSSVESDGESLSVTTHENGGSDDESLRYSDAPIDSPRDLLLPASDTLVDDHLSLGDLSARSASARSRIMRCGLCEGCQAPDCLKCPHCLDMKKYGGPGLRKQTCKIRKCKAPKVVKLNQAKGGDDQYVDEMGNVVYSSLNGCTFPGFYEACDSSDRPESTMMSPRCNSQPRVLPVIQECERYVKPHLAFACTDCGARFSSSKVLSFHAKIEHPPSTSGHRVQVPTALERDASRMFAWPRYQSAMINAQLKQHNRGAHSPPLGYAKLEGRNLQYYFVDPFVILGRMTSGWCKLYKDLGFATLDGLVGADVDCHIGDDRQIATRHAVISWDASRRGFVIECLSLRTPITVNGHVMTFSSPRVTLHSRNLVTIGASEFYFLLPKQTDADAAAAATTTTATADAVAATLRPDVIEAS</sequence>
<dbReference type="InterPro" id="IPR000253">
    <property type="entry name" value="FHA_dom"/>
</dbReference>
<dbReference type="InterPro" id="IPR045178">
    <property type="entry name" value="Fhl1/FHA1"/>
</dbReference>
<feature type="compositionally biased region" description="Polar residues" evidence="6">
    <location>
        <begin position="793"/>
        <end position="803"/>
    </location>
</feature>
<dbReference type="Gene3D" id="2.60.200.20">
    <property type="match status" value="1"/>
</dbReference>
<dbReference type="SUPFAM" id="SSF49879">
    <property type="entry name" value="SMAD/FHA domain"/>
    <property type="match status" value="1"/>
</dbReference>
<dbReference type="PROSITE" id="PS50006">
    <property type="entry name" value="FHA_DOMAIN"/>
    <property type="match status" value="1"/>
</dbReference>
<evidence type="ECO:0000256" key="1">
    <source>
        <dbReference type="ARBA" id="ARBA00022723"/>
    </source>
</evidence>
<gene>
    <name evidence="10" type="ORF">HBR001_LOCUS914</name>
</gene>
<dbReference type="GO" id="GO:0005634">
    <property type="term" value="C:nucleus"/>
    <property type="evidence" value="ECO:0007669"/>
    <property type="project" value="TreeGrafter"/>
</dbReference>
<feature type="compositionally biased region" description="Basic and acidic residues" evidence="6">
    <location>
        <begin position="231"/>
        <end position="249"/>
    </location>
</feature>
<evidence type="ECO:0000259" key="8">
    <source>
        <dbReference type="PROSITE" id="PS50157"/>
    </source>
</evidence>